<keyword evidence="5" id="KW-1185">Reference proteome</keyword>
<dbReference type="OrthoDB" id="9800897at2"/>
<dbReference type="SMART" id="SM00448">
    <property type="entry name" value="REC"/>
    <property type="match status" value="1"/>
</dbReference>
<feature type="domain" description="Response regulatory" evidence="3">
    <location>
        <begin position="3"/>
        <end position="120"/>
    </location>
</feature>
<dbReference type="PROSITE" id="PS50110">
    <property type="entry name" value="RESPONSE_REGULATORY"/>
    <property type="match status" value="1"/>
</dbReference>
<dbReference type="InterPro" id="IPR011006">
    <property type="entry name" value="CheY-like_superfamily"/>
</dbReference>
<dbReference type="EMBL" id="SNYM01000012">
    <property type="protein sequence ID" value="TDQ46783.1"/>
    <property type="molecule type" value="Genomic_DNA"/>
</dbReference>
<dbReference type="RefSeq" id="WP_133591515.1">
    <property type="nucleotide sequence ID" value="NZ_CP037953.1"/>
</dbReference>
<protein>
    <submittedName>
        <fullName evidence="4">Response regulator receiver domain-containing protein</fullName>
    </submittedName>
</protein>
<evidence type="ECO:0000313" key="4">
    <source>
        <dbReference type="EMBL" id="TDQ46783.1"/>
    </source>
</evidence>
<evidence type="ECO:0000313" key="5">
    <source>
        <dbReference type="Proteomes" id="UP000295375"/>
    </source>
</evidence>
<evidence type="ECO:0000259" key="3">
    <source>
        <dbReference type="PROSITE" id="PS50110"/>
    </source>
</evidence>
<keyword evidence="1 2" id="KW-0597">Phosphoprotein</keyword>
<gene>
    <name evidence="4" type="ORF">EV696_11238</name>
</gene>
<proteinExistence type="predicted"/>
<evidence type="ECO:0000256" key="2">
    <source>
        <dbReference type="PROSITE-ProRule" id="PRU00169"/>
    </source>
</evidence>
<organism evidence="4 5">
    <name type="scientific">Permianibacter aggregans</name>
    <dbReference type="NCBI Taxonomy" id="1510150"/>
    <lineage>
        <taxon>Bacteria</taxon>
        <taxon>Pseudomonadati</taxon>
        <taxon>Pseudomonadota</taxon>
        <taxon>Gammaproteobacteria</taxon>
        <taxon>Pseudomonadales</taxon>
        <taxon>Pseudomonadaceae</taxon>
        <taxon>Permianibacter</taxon>
    </lineage>
</organism>
<sequence length="127" mass="13661">MALILIVDDDPTVLRMLSLVMQRDGHTVMQAEDGEVAMRLFSAQPADVIITDLLMPNKEGLELIAEAREISPAVGIIAYSGGGKMQPHEYLEFARGLGADKVFTKPVPITDLSLAVAELLGDSAKQV</sequence>
<dbReference type="InterPro" id="IPR050595">
    <property type="entry name" value="Bact_response_regulator"/>
</dbReference>
<dbReference type="Pfam" id="PF00072">
    <property type="entry name" value="Response_reg"/>
    <property type="match status" value="1"/>
</dbReference>
<reference evidence="4 5" key="1">
    <citation type="submission" date="2019-03" db="EMBL/GenBank/DDBJ databases">
        <title>Genomic Encyclopedia of Type Strains, Phase IV (KMG-IV): sequencing the most valuable type-strain genomes for metagenomic binning, comparative biology and taxonomic classification.</title>
        <authorList>
            <person name="Goeker M."/>
        </authorList>
    </citation>
    <scope>NUCLEOTIDE SEQUENCE [LARGE SCALE GENOMIC DNA]</scope>
    <source>
        <strain evidence="4 5">DSM 103792</strain>
    </source>
</reference>
<evidence type="ECO:0000256" key="1">
    <source>
        <dbReference type="ARBA" id="ARBA00022553"/>
    </source>
</evidence>
<dbReference type="PANTHER" id="PTHR44591:SF23">
    <property type="entry name" value="CHEY SUBFAMILY"/>
    <property type="match status" value="1"/>
</dbReference>
<dbReference type="CDD" id="cd00156">
    <property type="entry name" value="REC"/>
    <property type="match status" value="1"/>
</dbReference>
<dbReference type="GO" id="GO:0000160">
    <property type="term" value="P:phosphorelay signal transduction system"/>
    <property type="evidence" value="ECO:0007669"/>
    <property type="project" value="InterPro"/>
</dbReference>
<dbReference type="AlphaFoldDB" id="A0A4R6UMW6"/>
<dbReference type="Proteomes" id="UP000295375">
    <property type="component" value="Unassembled WGS sequence"/>
</dbReference>
<feature type="modified residue" description="4-aspartylphosphate" evidence="2">
    <location>
        <position position="52"/>
    </location>
</feature>
<comment type="caution">
    <text evidence="4">The sequence shown here is derived from an EMBL/GenBank/DDBJ whole genome shotgun (WGS) entry which is preliminary data.</text>
</comment>
<dbReference type="SUPFAM" id="SSF52172">
    <property type="entry name" value="CheY-like"/>
    <property type="match status" value="1"/>
</dbReference>
<dbReference type="Gene3D" id="3.40.50.2300">
    <property type="match status" value="1"/>
</dbReference>
<dbReference type="InterPro" id="IPR001789">
    <property type="entry name" value="Sig_transdc_resp-reg_receiver"/>
</dbReference>
<accession>A0A4R6UMW6</accession>
<name>A0A4R6UMW6_9GAMM</name>
<dbReference type="PANTHER" id="PTHR44591">
    <property type="entry name" value="STRESS RESPONSE REGULATOR PROTEIN 1"/>
    <property type="match status" value="1"/>
</dbReference>